<reference evidence="2 3" key="1">
    <citation type="submission" date="2013-04" db="EMBL/GenBank/DDBJ databases">
        <title>Oceanicola sp. 22II1-22F33 Genome Sequencing.</title>
        <authorList>
            <person name="Lai Q."/>
            <person name="Li G."/>
            <person name="Shao Z."/>
        </authorList>
    </citation>
    <scope>NUCLEOTIDE SEQUENCE [LARGE SCALE GENOMIC DNA]</scope>
    <source>
        <strain evidence="2 3">22II1-22F33</strain>
    </source>
</reference>
<name>A0A225NV65_9RHOB</name>
<dbReference type="EMBL" id="AQQR01000001">
    <property type="protein sequence ID" value="OWU77347.1"/>
    <property type="molecule type" value="Genomic_DNA"/>
</dbReference>
<feature type="compositionally biased region" description="Polar residues" evidence="1">
    <location>
        <begin position="344"/>
        <end position="359"/>
    </location>
</feature>
<feature type="compositionally biased region" description="Low complexity" evidence="1">
    <location>
        <begin position="324"/>
        <end position="343"/>
    </location>
</feature>
<protein>
    <submittedName>
        <fullName evidence="2">Uncharacterized protein</fullName>
    </submittedName>
</protein>
<sequence length="808" mass="85194">MPRPAIRRIPIGTDAPARRIARLPVLLVALLLTPMAARAQQDLPTFDCAALLSDTGAGEASAKTRQRLSAAPLRFTWDGETTRPDRADPIVLVPMRSGITARLARSEPVPLDDGVMSCTLIGISFRPALDEPDPYMVQDLREGPRPAELPLLLVGRHDTAAAADAAFSAWVNRAYPIPVAFPEPMRNATGAGVTVIGDHRAFLPTPLLGNTDWNETNVLALNPERAPQDTRVFLRAAGLDRAGVILALCGSADCTDFRAARPGVAPVAGPEVVAQGSDQPEGDDALWRDDDAEAPRPPSAPATSPRPADRALPPEVTREMPAGPDTETATATPSPDTPSSDTAQPSAQGDTIGTQTNPALQGADPSEPTRPGGLPPLRLTYLGTDGREEDLPPALSGRFDCVLTALGAEIFTETPDCPDRAFEALRDRRALLRRVDEGHWQIVAGARDRPPRAVIVTLPPGQSGAACRMDLDYDGPDGAPVRLALNPVAGATPAQFTAIPVIPLPVRNGQVRMRLSVSAAAACGAPGREISVPTEAILSLDLAGEARVNRAALHVVAMDAGDLEVALGLDPAGRLRLGAQIIGAVESAQARLAAGWGPEAWSLSSVGLTRLDETEGLVRILALPSDALRSGADTRFAAIPAATRSELAEMRPRVTPETLAEALEPAVADAAARGITQLSLTLIAPVTPRTAVALADPCTDQRFASLARDLSRPDGPEISVTVFPLVRLRPGDAPDLETLQPLSFDPDAPSRPAGLTRCRAAPGAPTTYPFFIEPWRPDGDITGRYAATLADRLALHLADRLTEDKARP</sequence>
<evidence type="ECO:0000256" key="1">
    <source>
        <dbReference type="SAM" id="MobiDB-lite"/>
    </source>
</evidence>
<feature type="region of interest" description="Disordered" evidence="1">
    <location>
        <begin position="268"/>
        <end position="388"/>
    </location>
</feature>
<keyword evidence="3" id="KW-1185">Reference proteome</keyword>
<gene>
    <name evidence="2" type="ORF">ATO3_01070</name>
</gene>
<organism evidence="2 3">
    <name type="scientific">Marinibacterium profundimaris</name>
    <dbReference type="NCBI Taxonomy" id="1679460"/>
    <lineage>
        <taxon>Bacteria</taxon>
        <taxon>Pseudomonadati</taxon>
        <taxon>Pseudomonadota</taxon>
        <taxon>Alphaproteobacteria</taxon>
        <taxon>Rhodobacterales</taxon>
        <taxon>Paracoccaceae</taxon>
        <taxon>Marinibacterium</taxon>
    </lineage>
</organism>
<feature type="compositionally biased region" description="Low complexity" evidence="1">
    <location>
        <begin position="369"/>
        <end position="384"/>
    </location>
</feature>
<evidence type="ECO:0000313" key="3">
    <source>
        <dbReference type="Proteomes" id="UP000215377"/>
    </source>
</evidence>
<proteinExistence type="predicted"/>
<accession>A0A225NV65</accession>
<evidence type="ECO:0000313" key="2">
    <source>
        <dbReference type="EMBL" id="OWU77347.1"/>
    </source>
</evidence>
<dbReference type="Proteomes" id="UP000215377">
    <property type="component" value="Unassembled WGS sequence"/>
</dbReference>
<comment type="caution">
    <text evidence="2">The sequence shown here is derived from an EMBL/GenBank/DDBJ whole genome shotgun (WGS) entry which is preliminary data.</text>
</comment>
<dbReference type="AlphaFoldDB" id="A0A225NV65"/>